<keyword evidence="4" id="KW-1185">Reference proteome</keyword>
<dbReference type="Pfam" id="PF22150">
    <property type="entry name" value="Tt1218-like"/>
    <property type="match status" value="1"/>
</dbReference>
<organism evidence="3 4">
    <name type="scientific">Marinobacter vulgaris</name>
    <dbReference type="NCBI Taxonomy" id="1928331"/>
    <lineage>
        <taxon>Bacteria</taxon>
        <taxon>Pseudomonadati</taxon>
        <taxon>Pseudomonadota</taxon>
        <taxon>Gammaproteobacteria</taxon>
        <taxon>Pseudomonadales</taxon>
        <taxon>Marinobacteraceae</taxon>
        <taxon>Marinobacter</taxon>
    </lineage>
</organism>
<sequence length="159" mass="17178">MSQNFRRSRHALRFVSTQQSGFGLIEILVALLILAIGLLGMASLQTASLQQTTGSQARTQAIFLAEDLVERIRANRQNINDYALIDPDAVACNTGFAIDNSGVAEDDLDEWRNSLACLLPGGNGEVSVNGNRVTVDLMWSSREDVADLDDGALTLEVAL</sequence>
<dbReference type="OrthoDB" id="8547299at2"/>
<gene>
    <name evidence="3" type="primary">pilV</name>
    <name evidence="3" type="ORF">DIT71_15895</name>
</gene>
<dbReference type="InterPro" id="IPR012902">
    <property type="entry name" value="N_methyl_site"/>
</dbReference>
<feature type="domain" description="Type IV pilin Tt1218-like" evidence="2">
    <location>
        <begin position="44"/>
        <end position="83"/>
    </location>
</feature>
<evidence type="ECO:0000313" key="4">
    <source>
        <dbReference type="Proteomes" id="UP000253987"/>
    </source>
</evidence>
<proteinExistence type="predicted"/>
<dbReference type="RefSeq" id="WP_114614208.1">
    <property type="nucleotide sequence ID" value="NZ_QFWX01000007.1"/>
</dbReference>
<dbReference type="NCBIfam" id="TIGR02523">
    <property type="entry name" value="type_IV_pilV"/>
    <property type="match status" value="1"/>
</dbReference>
<reference evidence="4" key="1">
    <citation type="submission" date="2018-05" db="EMBL/GenBank/DDBJ databases">
        <authorList>
            <person name="Lu D."/>
        </authorList>
    </citation>
    <scope>NUCLEOTIDE SEQUENCE [LARGE SCALE GENOMIC DNA]</scope>
    <source>
        <strain evidence="4">F01</strain>
    </source>
</reference>
<evidence type="ECO:0000313" key="3">
    <source>
        <dbReference type="EMBL" id="PXX89376.1"/>
    </source>
</evidence>
<feature type="transmembrane region" description="Helical" evidence="1">
    <location>
        <begin position="21"/>
        <end position="42"/>
    </location>
</feature>
<dbReference type="InterPro" id="IPR013362">
    <property type="entry name" value="Pilus_4_PilV"/>
</dbReference>
<dbReference type="AlphaFoldDB" id="A0A2V3ZHL8"/>
<dbReference type="Pfam" id="PF07963">
    <property type="entry name" value="N_methyl"/>
    <property type="match status" value="1"/>
</dbReference>
<keyword evidence="1" id="KW-0812">Transmembrane</keyword>
<dbReference type="EMBL" id="QFWX01000007">
    <property type="protein sequence ID" value="PXX89376.1"/>
    <property type="molecule type" value="Genomic_DNA"/>
</dbReference>
<dbReference type="Proteomes" id="UP000253987">
    <property type="component" value="Unassembled WGS sequence"/>
</dbReference>
<dbReference type="InterPro" id="IPR054402">
    <property type="entry name" value="Tt1218-like_dom"/>
</dbReference>
<keyword evidence="1" id="KW-1133">Transmembrane helix</keyword>
<name>A0A2V3ZHL8_9GAMM</name>
<comment type="caution">
    <text evidence="3">The sequence shown here is derived from an EMBL/GenBank/DDBJ whole genome shotgun (WGS) entry which is preliminary data.</text>
</comment>
<reference evidence="3 4" key="2">
    <citation type="submission" date="2018-06" db="EMBL/GenBank/DDBJ databases">
        <title>Marinobactersediminissp. nov, a moderately halophilic bacterium isolated from marine solar saltern.</title>
        <authorList>
            <person name="Zhang Y."/>
        </authorList>
    </citation>
    <scope>NUCLEOTIDE SEQUENCE [LARGE SCALE GENOMIC DNA]</scope>
    <source>
        <strain evidence="3 4">F01</strain>
    </source>
</reference>
<keyword evidence="1" id="KW-0472">Membrane</keyword>
<accession>A0A2V3ZHL8</accession>
<evidence type="ECO:0000259" key="2">
    <source>
        <dbReference type="Pfam" id="PF22150"/>
    </source>
</evidence>
<dbReference type="NCBIfam" id="TIGR02532">
    <property type="entry name" value="IV_pilin_GFxxxE"/>
    <property type="match status" value="1"/>
</dbReference>
<evidence type="ECO:0000256" key="1">
    <source>
        <dbReference type="SAM" id="Phobius"/>
    </source>
</evidence>
<protein>
    <submittedName>
        <fullName evidence="3">Type IV pilus modification protein PilV</fullName>
    </submittedName>
</protein>